<dbReference type="InterPro" id="IPR025502">
    <property type="entry name" value="TldD"/>
</dbReference>
<dbReference type="RefSeq" id="WP_099623473.1">
    <property type="nucleotide sequence ID" value="NZ_CP024201.1"/>
</dbReference>
<feature type="domain" description="Metalloprotease TldD/E central" evidence="7">
    <location>
        <begin position="123"/>
        <end position="232"/>
    </location>
</feature>
<dbReference type="PANTHER" id="PTHR30624:SF4">
    <property type="entry name" value="METALLOPROTEASE TLDD"/>
    <property type="match status" value="1"/>
</dbReference>
<dbReference type="GO" id="GO:0006508">
    <property type="term" value="P:proteolysis"/>
    <property type="evidence" value="ECO:0007669"/>
    <property type="project" value="UniProtKB-KW"/>
</dbReference>
<name>A0A2D2B1T0_9CAUL</name>
<dbReference type="InterPro" id="IPR045569">
    <property type="entry name" value="Metalloprtase-TldD/E_C"/>
</dbReference>
<dbReference type="PANTHER" id="PTHR30624">
    <property type="entry name" value="UNCHARACTERIZED PROTEIN TLDD AND PMBA"/>
    <property type="match status" value="1"/>
</dbReference>
<reference evidence="8 9" key="1">
    <citation type="submission" date="2017-10" db="EMBL/GenBank/DDBJ databases">
        <title>Genome sequence of Caulobacter mirabilis FWC38.</title>
        <authorList>
            <person name="Fiebig A."/>
            <person name="Crosson S."/>
        </authorList>
    </citation>
    <scope>NUCLEOTIDE SEQUENCE [LARGE SCALE GENOMIC DNA]</scope>
    <source>
        <strain evidence="8 9">FWC 38</strain>
    </source>
</reference>
<evidence type="ECO:0000313" key="8">
    <source>
        <dbReference type="EMBL" id="ATQ44225.1"/>
    </source>
</evidence>
<dbReference type="PIRSF" id="PIRSF004919">
    <property type="entry name" value="TldD"/>
    <property type="match status" value="1"/>
</dbReference>
<keyword evidence="2 8" id="KW-0645">Protease</keyword>
<dbReference type="Pfam" id="PF19290">
    <property type="entry name" value="PmbA_TldD_2nd"/>
    <property type="match status" value="1"/>
</dbReference>
<dbReference type="AlphaFoldDB" id="A0A2D2B1T0"/>
<evidence type="ECO:0000256" key="3">
    <source>
        <dbReference type="ARBA" id="ARBA00022801"/>
    </source>
</evidence>
<dbReference type="OrthoDB" id="9803213at2"/>
<dbReference type="InterPro" id="IPR051463">
    <property type="entry name" value="Peptidase_U62_metallo"/>
</dbReference>
<evidence type="ECO:0000256" key="4">
    <source>
        <dbReference type="ARBA" id="ARBA00023049"/>
    </source>
</evidence>
<dbReference type="Gene3D" id="3.30.2290.10">
    <property type="entry name" value="PmbA/TldD superfamily"/>
    <property type="match status" value="1"/>
</dbReference>
<evidence type="ECO:0000259" key="5">
    <source>
        <dbReference type="Pfam" id="PF01523"/>
    </source>
</evidence>
<dbReference type="NCBIfam" id="NF008006">
    <property type="entry name" value="PRK10735.1"/>
    <property type="match status" value="1"/>
</dbReference>
<feature type="domain" description="Metalloprotease TldD/E N-terminal" evidence="5">
    <location>
        <begin position="36"/>
        <end position="96"/>
    </location>
</feature>
<keyword evidence="4 8" id="KW-0482">Metalloprotease</keyword>
<protein>
    <submittedName>
        <fullName evidence="8">Metalloprotease TldD</fullName>
    </submittedName>
</protein>
<evidence type="ECO:0000256" key="1">
    <source>
        <dbReference type="ARBA" id="ARBA00005836"/>
    </source>
</evidence>
<dbReference type="Pfam" id="PF19289">
    <property type="entry name" value="PmbA_TldD_3rd"/>
    <property type="match status" value="1"/>
</dbReference>
<sequence length="476" mass="50001">MTASVLAPSLLDAAGVDPERAREILGEALAGADDGELFLERSESEAFVFDDGRLKTASYDSGEGFGLRVVAGETAGYAHASEISEAAIRRAADSAKLARRGYDGVAADAPRATNTKLYGEDDPVASPGFSDKVALLQEIDAFARARDPRVVQVMASLAGERRTVEILRADGRLIRDVRPLVRVNVQVTVERDGRRETGTSGAGGRAGFEAWISPDKWREQVDEALAQAMVNLDAVDCPAGEMDVVLGPGWNGVLLHEAVGHGLEGDFNRKGLSAFSGRIGERVAAPGVTVFDDGTMAGRRGSLTVDDEGTPTERTILIEDGILVGYMHDRMSARLMGMAPTGNARRQSYAHMPMPRMTNTGMLGGSTPQAEMIASTKRGLYCAKLGGGQVDITNGKFVFQCVEAWLIEDGKLTKPVKGATLIGDGPSALTRVTMIGDDFAIDPGVGVCGKAGQGVPVGVAQPSLKITGLTVGGTAV</sequence>
<dbReference type="Pfam" id="PF01523">
    <property type="entry name" value="PmbA_TldD_1st"/>
    <property type="match status" value="1"/>
</dbReference>
<dbReference type="GO" id="GO:0008237">
    <property type="term" value="F:metallopeptidase activity"/>
    <property type="evidence" value="ECO:0007669"/>
    <property type="project" value="UniProtKB-KW"/>
</dbReference>
<accession>A0A2D2B1T0</accession>
<evidence type="ECO:0000259" key="7">
    <source>
        <dbReference type="Pfam" id="PF19290"/>
    </source>
</evidence>
<dbReference type="KEGG" id="cmb:CSW64_18450"/>
<evidence type="ECO:0000256" key="2">
    <source>
        <dbReference type="ARBA" id="ARBA00022670"/>
    </source>
</evidence>
<dbReference type="InterPro" id="IPR035068">
    <property type="entry name" value="TldD/PmbA_N"/>
</dbReference>
<gene>
    <name evidence="8" type="ORF">CSW64_18450</name>
</gene>
<keyword evidence="9" id="KW-1185">Reference proteome</keyword>
<proteinExistence type="inferred from homology"/>
<dbReference type="InterPro" id="IPR045570">
    <property type="entry name" value="Metalloprtase-TldD/E_cen_dom"/>
</dbReference>
<evidence type="ECO:0000259" key="6">
    <source>
        <dbReference type="Pfam" id="PF19289"/>
    </source>
</evidence>
<dbReference type="GO" id="GO:0005829">
    <property type="term" value="C:cytosol"/>
    <property type="evidence" value="ECO:0007669"/>
    <property type="project" value="TreeGrafter"/>
</dbReference>
<evidence type="ECO:0000313" key="9">
    <source>
        <dbReference type="Proteomes" id="UP000228945"/>
    </source>
</evidence>
<dbReference type="Proteomes" id="UP000228945">
    <property type="component" value="Chromosome"/>
</dbReference>
<keyword evidence="3" id="KW-0378">Hydrolase</keyword>
<dbReference type="InterPro" id="IPR036059">
    <property type="entry name" value="TldD/PmbA_sf"/>
</dbReference>
<dbReference type="EMBL" id="CP024201">
    <property type="protein sequence ID" value="ATQ44225.1"/>
    <property type="molecule type" value="Genomic_DNA"/>
</dbReference>
<comment type="similarity">
    <text evidence="1">Belongs to the peptidase U62 family.</text>
</comment>
<feature type="domain" description="Metalloprotease TldD/E C-terminal" evidence="6">
    <location>
        <begin position="240"/>
        <end position="473"/>
    </location>
</feature>
<dbReference type="InterPro" id="IPR002510">
    <property type="entry name" value="Metalloprtase-TldD/E_N"/>
</dbReference>
<organism evidence="8 9">
    <name type="scientific">Caulobacter mirabilis</name>
    <dbReference type="NCBI Taxonomy" id="69666"/>
    <lineage>
        <taxon>Bacteria</taxon>
        <taxon>Pseudomonadati</taxon>
        <taxon>Pseudomonadota</taxon>
        <taxon>Alphaproteobacteria</taxon>
        <taxon>Caulobacterales</taxon>
        <taxon>Caulobacteraceae</taxon>
        <taxon>Caulobacter</taxon>
    </lineage>
</organism>
<dbReference type="SUPFAM" id="SSF111283">
    <property type="entry name" value="Putative modulator of DNA gyrase, PmbA/TldD"/>
    <property type="match status" value="1"/>
</dbReference>